<evidence type="ECO:0000256" key="1">
    <source>
        <dbReference type="SAM" id="Phobius"/>
    </source>
</evidence>
<organism evidence="2 3">
    <name type="scientific">Staphylococcus shinii</name>
    <dbReference type="NCBI Taxonomy" id="2912228"/>
    <lineage>
        <taxon>Bacteria</taxon>
        <taxon>Bacillati</taxon>
        <taxon>Bacillota</taxon>
        <taxon>Bacilli</taxon>
        <taxon>Bacillales</taxon>
        <taxon>Staphylococcaceae</taxon>
        <taxon>Staphylococcus</taxon>
    </lineage>
</organism>
<dbReference type="AlphaFoldDB" id="A0A418IEG5"/>
<comment type="caution">
    <text evidence="2">The sequence shown here is derived from an EMBL/GenBank/DDBJ whole genome shotgun (WGS) entry which is preliminary data.</text>
</comment>
<dbReference type="EMBL" id="QXUF01000060">
    <property type="protein sequence ID" value="RIN00095.1"/>
    <property type="molecule type" value="Genomic_DNA"/>
</dbReference>
<dbReference type="RefSeq" id="WP_069793252.1">
    <property type="nucleotide sequence ID" value="NZ_CP068712.1"/>
</dbReference>
<evidence type="ECO:0000313" key="3">
    <source>
        <dbReference type="Proteomes" id="UP000286317"/>
    </source>
</evidence>
<accession>A0A418IEG5</accession>
<proteinExistence type="predicted"/>
<protein>
    <recommendedName>
        <fullName evidence="4">Magnesium transporter</fullName>
    </recommendedName>
</protein>
<feature type="transmembrane region" description="Helical" evidence="1">
    <location>
        <begin position="112"/>
        <end position="132"/>
    </location>
</feature>
<feature type="transmembrane region" description="Helical" evidence="1">
    <location>
        <begin position="82"/>
        <end position="106"/>
    </location>
</feature>
<evidence type="ECO:0000313" key="2">
    <source>
        <dbReference type="EMBL" id="RIN00095.1"/>
    </source>
</evidence>
<keyword evidence="1" id="KW-0812">Transmembrane</keyword>
<dbReference type="Proteomes" id="UP000286317">
    <property type="component" value="Unassembled WGS sequence"/>
</dbReference>
<keyword evidence="1" id="KW-0472">Membrane</keyword>
<sequence>MNQQKLEELNRLAKGTVKEKKIALTFGYQPIIEELKNDDNKEVSEFAQTMDANKDLKLYKNNLHYRRSKEQFQKDLKQATQYMYATLILISIAIISIFIAVIIFFVNPTANVSLFITITVLALLGSLVTVLLSKRIGVSYNNSKRSLARSKYLLNISQSNSQSLQAQINNNE</sequence>
<reference evidence="2 3" key="1">
    <citation type="journal article" date="2016" name="Front. Microbiol.">
        <title>Comprehensive Phylogenetic Analysis of Bovine Non-aureus Staphylococci Species Based on Whole-Genome Sequencing.</title>
        <authorList>
            <person name="Naushad S."/>
            <person name="Barkema H.W."/>
            <person name="Luby C."/>
            <person name="Condas L.A."/>
            <person name="Nobrega D.B."/>
            <person name="Carson D.A."/>
            <person name="De Buck J."/>
        </authorList>
    </citation>
    <scope>NUCLEOTIDE SEQUENCE [LARGE SCALE GENOMIC DNA]</scope>
    <source>
        <strain evidence="2 3">SNUC 4554</strain>
    </source>
</reference>
<gene>
    <name evidence="2" type="ORF">BU112_09030</name>
</gene>
<name>A0A418IEG5_9STAP</name>
<evidence type="ECO:0008006" key="4">
    <source>
        <dbReference type="Google" id="ProtNLM"/>
    </source>
</evidence>
<keyword evidence="3" id="KW-1185">Reference proteome</keyword>
<dbReference type="OrthoDB" id="2413645at2"/>
<keyword evidence="1" id="KW-1133">Transmembrane helix</keyword>